<evidence type="ECO:0000259" key="2">
    <source>
        <dbReference type="Pfam" id="PF00535"/>
    </source>
</evidence>
<evidence type="ECO:0000313" key="4">
    <source>
        <dbReference type="Proteomes" id="UP001157133"/>
    </source>
</evidence>
<comment type="caution">
    <text evidence="3">The sequence shown here is derived from an EMBL/GenBank/DDBJ whole genome shotgun (WGS) entry which is preliminary data.</text>
</comment>
<gene>
    <name evidence="3" type="ORF">theurythT_15650</name>
</gene>
<feature type="transmembrane region" description="Helical" evidence="1">
    <location>
        <begin position="273"/>
        <end position="291"/>
    </location>
</feature>
<dbReference type="InterPro" id="IPR029044">
    <property type="entry name" value="Nucleotide-diphossugar_trans"/>
</dbReference>
<dbReference type="Pfam" id="PF00535">
    <property type="entry name" value="Glycos_transf_2"/>
    <property type="match status" value="1"/>
</dbReference>
<keyword evidence="4" id="KW-1185">Reference proteome</keyword>
<dbReference type="Proteomes" id="UP001157133">
    <property type="component" value="Unassembled WGS sequence"/>
</dbReference>
<dbReference type="PANTHER" id="PTHR22916:SF64">
    <property type="entry name" value="TRANSFERASE, PUTATIVE-RELATED"/>
    <property type="match status" value="1"/>
</dbReference>
<sequence length="336" mass="37883">MASNKKRQIQETRGATQLMLVSFIIPHKGREEMLVQTIESIQSQSFDLASIEVIVVSQNESLDCAEHFNQLSFTTLLADNNLTISELRNLGAQQSSGEYLAFLDADVKLSNNWLSTMLELLEENKERKLVSAMQINGEAPPYLEQIRTVLSNAELDQNVSFLPGRNLFLSRNTFDAVGGFPAHLVTCEDYYFTDQVNQLGTLYYSSKANYVHLGEDKELKPMFQKEVWRGQSNLQSIKGRNIPLREVPSFLIPPAVMFGVLLFAIGLLIHNSLLSLFGLTIFLLPVLAYTFRLHSLAKGSIPFIEVLKFYLVYFPARAKGTFLGVIRTISVKEAYK</sequence>
<dbReference type="CDD" id="cd00761">
    <property type="entry name" value="Glyco_tranf_GTA_type"/>
    <property type="match status" value="1"/>
</dbReference>
<dbReference type="PANTHER" id="PTHR22916">
    <property type="entry name" value="GLYCOSYLTRANSFERASE"/>
    <property type="match status" value="1"/>
</dbReference>
<dbReference type="InterPro" id="IPR001173">
    <property type="entry name" value="Glyco_trans_2-like"/>
</dbReference>
<proteinExistence type="predicted"/>
<keyword evidence="1" id="KW-0812">Transmembrane</keyword>
<dbReference type="Gene3D" id="3.90.550.10">
    <property type="entry name" value="Spore Coat Polysaccharide Biosynthesis Protein SpsA, Chain A"/>
    <property type="match status" value="1"/>
</dbReference>
<accession>A0ABQ6H1N4</accession>
<dbReference type="EMBL" id="BSSU01000007">
    <property type="protein sequence ID" value="GLX82113.1"/>
    <property type="molecule type" value="Genomic_DNA"/>
</dbReference>
<reference evidence="3 4" key="1">
    <citation type="submission" date="2023-03" db="EMBL/GenBank/DDBJ databases">
        <title>Draft genome sequence of Thalassotalea eurytherma JCM 18482T.</title>
        <authorList>
            <person name="Sawabe T."/>
        </authorList>
    </citation>
    <scope>NUCLEOTIDE SEQUENCE [LARGE SCALE GENOMIC DNA]</scope>
    <source>
        <strain evidence="3 4">JCM 18482</strain>
    </source>
</reference>
<evidence type="ECO:0000256" key="1">
    <source>
        <dbReference type="SAM" id="Phobius"/>
    </source>
</evidence>
<evidence type="ECO:0000313" key="3">
    <source>
        <dbReference type="EMBL" id="GLX82113.1"/>
    </source>
</evidence>
<keyword evidence="1" id="KW-1133">Transmembrane helix</keyword>
<dbReference type="SUPFAM" id="SSF53448">
    <property type="entry name" value="Nucleotide-diphospho-sugar transferases"/>
    <property type="match status" value="1"/>
</dbReference>
<protein>
    <recommendedName>
        <fullName evidence="2">Glycosyltransferase 2-like domain-containing protein</fullName>
    </recommendedName>
</protein>
<name>A0ABQ6H1N4_9GAMM</name>
<feature type="transmembrane region" description="Helical" evidence="1">
    <location>
        <begin position="247"/>
        <end position="267"/>
    </location>
</feature>
<feature type="domain" description="Glycosyltransferase 2-like" evidence="2">
    <location>
        <begin position="22"/>
        <end position="171"/>
    </location>
</feature>
<organism evidence="3 4">
    <name type="scientific">Thalassotalea eurytherma</name>
    <dbReference type="NCBI Taxonomy" id="1144278"/>
    <lineage>
        <taxon>Bacteria</taxon>
        <taxon>Pseudomonadati</taxon>
        <taxon>Pseudomonadota</taxon>
        <taxon>Gammaproteobacteria</taxon>
        <taxon>Alteromonadales</taxon>
        <taxon>Colwelliaceae</taxon>
        <taxon>Thalassotalea</taxon>
    </lineage>
</organism>
<keyword evidence="1" id="KW-0472">Membrane</keyword>
<dbReference type="RefSeq" id="WP_407705026.1">
    <property type="nucleotide sequence ID" value="NZ_BSSU01000007.1"/>
</dbReference>